<feature type="transmembrane region" description="Helical" evidence="1">
    <location>
        <begin position="6"/>
        <end position="24"/>
    </location>
</feature>
<evidence type="ECO:0000313" key="2">
    <source>
        <dbReference type="EMBL" id="KAF0287910.1"/>
    </source>
</evidence>
<name>A0A6A4V9P9_AMPAM</name>
<organism evidence="2 3">
    <name type="scientific">Amphibalanus amphitrite</name>
    <name type="common">Striped barnacle</name>
    <name type="synonym">Balanus amphitrite</name>
    <dbReference type="NCBI Taxonomy" id="1232801"/>
    <lineage>
        <taxon>Eukaryota</taxon>
        <taxon>Metazoa</taxon>
        <taxon>Ecdysozoa</taxon>
        <taxon>Arthropoda</taxon>
        <taxon>Crustacea</taxon>
        <taxon>Multicrustacea</taxon>
        <taxon>Cirripedia</taxon>
        <taxon>Thoracica</taxon>
        <taxon>Thoracicalcarea</taxon>
        <taxon>Balanomorpha</taxon>
        <taxon>Balanoidea</taxon>
        <taxon>Balanidae</taxon>
        <taxon>Amphibalaninae</taxon>
        <taxon>Amphibalanus</taxon>
    </lineage>
</organism>
<sequence>MDTVEVHLAFLGLYTLLAPFQLYASLRQRHSLTRLFTGALVTGLAGWMLRAAHSVKMALDGVGWRPVSIIGDCLNMAAQVCTQVHQLASTRIG</sequence>
<evidence type="ECO:0000313" key="3">
    <source>
        <dbReference type="Proteomes" id="UP000440578"/>
    </source>
</evidence>
<protein>
    <submittedName>
        <fullName evidence="2">Uncharacterized protein</fullName>
    </submittedName>
</protein>
<dbReference type="OrthoDB" id="45670at2759"/>
<keyword evidence="1" id="KW-0812">Transmembrane</keyword>
<gene>
    <name evidence="2" type="ORF">FJT64_013676</name>
</gene>
<dbReference type="AlphaFoldDB" id="A0A6A4V9P9"/>
<dbReference type="EMBL" id="VIIS01002158">
    <property type="protein sequence ID" value="KAF0287910.1"/>
    <property type="molecule type" value="Genomic_DNA"/>
</dbReference>
<proteinExistence type="predicted"/>
<evidence type="ECO:0000256" key="1">
    <source>
        <dbReference type="SAM" id="Phobius"/>
    </source>
</evidence>
<keyword evidence="1" id="KW-1133">Transmembrane helix</keyword>
<comment type="caution">
    <text evidence="2">The sequence shown here is derived from an EMBL/GenBank/DDBJ whole genome shotgun (WGS) entry which is preliminary data.</text>
</comment>
<keyword evidence="3" id="KW-1185">Reference proteome</keyword>
<keyword evidence="1" id="KW-0472">Membrane</keyword>
<reference evidence="2 3" key="1">
    <citation type="submission" date="2019-07" db="EMBL/GenBank/DDBJ databases">
        <title>Draft genome assembly of a fouling barnacle, Amphibalanus amphitrite (Darwin, 1854): The first reference genome for Thecostraca.</title>
        <authorList>
            <person name="Kim W."/>
        </authorList>
    </citation>
    <scope>NUCLEOTIDE SEQUENCE [LARGE SCALE GENOMIC DNA]</scope>
    <source>
        <strain evidence="2">SNU_AA5</strain>
        <tissue evidence="2">Soma without cirri and trophi</tissue>
    </source>
</reference>
<accession>A0A6A4V9P9</accession>
<dbReference type="Proteomes" id="UP000440578">
    <property type="component" value="Unassembled WGS sequence"/>
</dbReference>